<sequence>MNRYCLVVFKNTIGAIKGEQKLKEDNLDIEVMPTPSVITGSCGICIRFNENILINVKESIENNQLEINGLYIKNEEGFSRL</sequence>
<name>A0A937FFJ5_9CLOT</name>
<keyword evidence="3" id="KW-1185">Reference proteome</keyword>
<protein>
    <submittedName>
        <fullName evidence="2">DUF3343 domain-containing protein</fullName>
    </submittedName>
</protein>
<comment type="caution">
    <text evidence="2">The sequence shown here is derived from an EMBL/GenBank/DDBJ whole genome shotgun (WGS) entry which is preliminary data.</text>
</comment>
<dbReference type="InterPro" id="IPR021778">
    <property type="entry name" value="Se/S_carrier-like"/>
</dbReference>
<evidence type="ECO:0000259" key="1">
    <source>
        <dbReference type="Pfam" id="PF11823"/>
    </source>
</evidence>
<evidence type="ECO:0000313" key="3">
    <source>
        <dbReference type="Proteomes" id="UP000623681"/>
    </source>
</evidence>
<reference evidence="2" key="1">
    <citation type="submission" date="2021-01" db="EMBL/GenBank/DDBJ databases">
        <title>Genome public.</title>
        <authorList>
            <person name="Liu C."/>
            <person name="Sun Q."/>
        </authorList>
    </citation>
    <scope>NUCLEOTIDE SEQUENCE</scope>
    <source>
        <strain evidence="2">YIM B02565</strain>
    </source>
</reference>
<dbReference type="Proteomes" id="UP000623681">
    <property type="component" value="Unassembled WGS sequence"/>
</dbReference>
<evidence type="ECO:0000313" key="2">
    <source>
        <dbReference type="EMBL" id="MBL4930501.1"/>
    </source>
</evidence>
<dbReference type="Pfam" id="PF11823">
    <property type="entry name" value="Se_S_carrier"/>
    <property type="match status" value="1"/>
</dbReference>
<accession>A0A937FFJ5</accession>
<feature type="domain" description="Putative Se/S carrier protein-like" evidence="1">
    <location>
        <begin position="4"/>
        <end position="71"/>
    </location>
</feature>
<organism evidence="2 3">
    <name type="scientific">Clostridium paridis</name>
    <dbReference type="NCBI Taxonomy" id="2803863"/>
    <lineage>
        <taxon>Bacteria</taxon>
        <taxon>Bacillati</taxon>
        <taxon>Bacillota</taxon>
        <taxon>Clostridia</taxon>
        <taxon>Eubacteriales</taxon>
        <taxon>Clostridiaceae</taxon>
        <taxon>Clostridium</taxon>
    </lineage>
</organism>
<dbReference type="RefSeq" id="WP_202765884.1">
    <property type="nucleotide sequence ID" value="NZ_JAESWA010000010.1"/>
</dbReference>
<dbReference type="EMBL" id="JAESWA010000010">
    <property type="protein sequence ID" value="MBL4930501.1"/>
    <property type="molecule type" value="Genomic_DNA"/>
</dbReference>
<proteinExistence type="predicted"/>
<dbReference type="AlphaFoldDB" id="A0A937FFJ5"/>
<gene>
    <name evidence="2" type="ORF">JK634_01585</name>
</gene>